<dbReference type="InterPro" id="IPR024156">
    <property type="entry name" value="Small_GTPase_ARF"/>
</dbReference>
<proteinExistence type="predicted"/>
<dbReference type="InterPro" id="IPR006689">
    <property type="entry name" value="Small_GTPase_ARF/SAR"/>
</dbReference>
<evidence type="ECO:0000256" key="1">
    <source>
        <dbReference type="ARBA" id="ARBA00022741"/>
    </source>
</evidence>
<keyword evidence="2 6" id="KW-0342">GTP-binding</keyword>
<evidence type="ECO:0000313" key="8">
    <source>
        <dbReference type="Proteomes" id="UP000887578"/>
    </source>
</evidence>
<feature type="binding site" evidence="6">
    <location>
        <begin position="24"/>
        <end position="31"/>
    </location>
    <ligand>
        <name>GTP</name>
        <dbReference type="ChEBI" id="CHEBI:37565"/>
    </ligand>
</feature>
<keyword evidence="7" id="KW-0479">Metal-binding</keyword>
<dbReference type="InterPro" id="IPR027417">
    <property type="entry name" value="P-loop_NTPase"/>
</dbReference>
<dbReference type="SMART" id="SM00178">
    <property type="entry name" value="SAR"/>
    <property type="match status" value="1"/>
</dbReference>
<protein>
    <recommendedName>
        <fullName evidence="5">ADP-ribosylation factor-related protein 1</fullName>
    </recommendedName>
</protein>
<sequence length="206" mass="23675">MFALSKGLITQMVKKEEFYVTILGLDDAGKTTFLERVKSIFNDSIMPQPSKITPTVGMNIGKIDHRRIRLIFWDVGGQAELQTLWDKYISECHAIIFIVDASNEERILESQEAFRKIVAFDRVSQLPLLILFNKCDHKEKPMIKENGKECTTNLEIFRQQLAETRSEDDNYGELAIMSISAIDNLNVEKSIKWLGEAINRRYISEA</sequence>
<dbReference type="WBParaSite" id="PDA_v2.g27275.t1">
    <property type="protein sequence ID" value="PDA_v2.g27275.t1"/>
    <property type="gene ID" value="PDA_v2.g27275"/>
</dbReference>
<evidence type="ECO:0000256" key="4">
    <source>
        <dbReference type="ARBA" id="ARBA00038765"/>
    </source>
</evidence>
<dbReference type="InterPro" id="IPR005225">
    <property type="entry name" value="Small_GTP-bd"/>
</dbReference>
<evidence type="ECO:0000256" key="3">
    <source>
        <dbReference type="ARBA" id="ARBA00037377"/>
    </source>
</evidence>
<dbReference type="PRINTS" id="PR00449">
    <property type="entry name" value="RASTRNSFRMNG"/>
</dbReference>
<dbReference type="GO" id="GO:0043001">
    <property type="term" value="P:Golgi to plasma membrane protein transport"/>
    <property type="evidence" value="ECO:0007669"/>
    <property type="project" value="TreeGrafter"/>
</dbReference>
<dbReference type="PANTHER" id="PTHR45909:SF1">
    <property type="entry name" value="ADP-RIBOSYLATION FACTOR-RELATED PROTEIN 1"/>
    <property type="match status" value="1"/>
</dbReference>
<dbReference type="GO" id="GO:0005794">
    <property type="term" value="C:Golgi apparatus"/>
    <property type="evidence" value="ECO:0007669"/>
    <property type="project" value="TreeGrafter"/>
</dbReference>
<dbReference type="NCBIfam" id="TIGR00231">
    <property type="entry name" value="small_GTP"/>
    <property type="match status" value="1"/>
</dbReference>
<evidence type="ECO:0000256" key="2">
    <source>
        <dbReference type="ARBA" id="ARBA00023134"/>
    </source>
</evidence>
<dbReference type="PANTHER" id="PTHR45909">
    <property type="entry name" value="ADP-RIBOSYLATION FACTOR-RELATED PROTEIN 1"/>
    <property type="match status" value="1"/>
</dbReference>
<dbReference type="AlphaFoldDB" id="A0A914Q881"/>
<evidence type="ECO:0000256" key="5">
    <source>
        <dbReference type="ARBA" id="ARBA00039478"/>
    </source>
</evidence>
<feature type="binding site" evidence="6">
    <location>
        <position position="77"/>
    </location>
    <ligand>
        <name>GTP</name>
        <dbReference type="ChEBI" id="CHEBI:37565"/>
    </ligand>
</feature>
<evidence type="ECO:0000256" key="6">
    <source>
        <dbReference type="PIRSR" id="PIRSR606689-1"/>
    </source>
</evidence>
<name>A0A914Q881_9BILA</name>
<feature type="binding site" evidence="7">
    <location>
        <position position="31"/>
    </location>
    <ligand>
        <name>Mg(2+)</name>
        <dbReference type="ChEBI" id="CHEBI:18420"/>
    </ligand>
</feature>
<dbReference type="GO" id="GO:0006886">
    <property type="term" value="P:intracellular protein transport"/>
    <property type="evidence" value="ECO:0007669"/>
    <property type="project" value="TreeGrafter"/>
</dbReference>
<evidence type="ECO:0000313" key="9">
    <source>
        <dbReference type="WBParaSite" id="PDA_v2.g27275.t1"/>
    </source>
</evidence>
<dbReference type="GO" id="GO:0034067">
    <property type="term" value="P:protein localization to Golgi apparatus"/>
    <property type="evidence" value="ECO:0007669"/>
    <property type="project" value="TreeGrafter"/>
</dbReference>
<dbReference type="SMART" id="SM00177">
    <property type="entry name" value="ARF"/>
    <property type="match status" value="1"/>
</dbReference>
<reference evidence="9" key="1">
    <citation type="submission" date="2022-11" db="UniProtKB">
        <authorList>
            <consortium name="WormBaseParasite"/>
        </authorList>
    </citation>
    <scope>IDENTIFICATION</scope>
</reference>
<feature type="binding site" evidence="7">
    <location>
        <position position="55"/>
    </location>
    <ligand>
        <name>Mg(2+)</name>
        <dbReference type="ChEBI" id="CHEBI:18420"/>
    </ligand>
</feature>
<dbReference type="PROSITE" id="PS51417">
    <property type="entry name" value="ARF"/>
    <property type="match status" value="1"/>
</dbReference>
<comment type="function">
    <text evidence="3">Trans-Golgi-associated GTPase that regulates protein sorting. Controls the targeting of ARL1 and its effector to the trans-Golgi. Required for the lipidation of chylomicrons in the intestine and required for VLDL lipidation in the liver.</text>
</comment>
<keyword evidence="1 6" id="KW-0547">Nucleotide-binding</keyword>
<keyword evidence="7" id="KW-0460">Magnesium</keyword>
<dbReference type="SUPFAM" id="SSF52540">
    <property type="entry name" value="P-loop containing nucleoside triphosphate hydrolases"/>
    <property type="match status" value="1"/>
</dbReference>
<feature type="binding site" evidence="6">
    <location>
        <begin position="133"/>
        <end position="136"/>
    </location>
    <ligand>
        <name>GTP</name>
        <dbReference type="ChEBI" id="CHEBI:37565"/>
    </ligand>
</feature>
<dbReference type="GO" id="GO:0005525">
    <property type="term" value="F:GTP binding"/>
    <property type="evidence" value="ECO:0007669"/>
    <property type="project" value="UniProtKB-KW"/>
</dbReference>
<dbReference type="GO" id="GO:0003924">
    <property type="term" value="F:GTPase activity"/>
    <property type="evidence" value="ECO:0007669"/>
    <property type="project" value="InterPro"/>
</dbReference>
<organism evidence="8 9">
    <name type="scientific">Panagrolaimus davidi</name>
    <dbReference type="NCBI Taxonomy" id="227884"/>
    <lineage>
        <taxon>Eukaryota</taxon>
        <taxon>Metazoa</taxon>
        <taxon>Ecdysozoa</taxon>
        <taxon>Nematoda</taxon>
        <taxon>Chromadorea</taxon>
        <taxon>Rhabditida</taxon>
        <taxon>Tylenchina</taxon>
        <taxon>Panagrolaimomorpha</taxon>
        <taxon>Panagrolaimoidea</taxon>
        <taxon>Panagrolaimidae</taxon>
        <taxon>Panagrolaimus</taxon>
    </lineage>
</organism>
<evidence type="ECO:0000256" key="7">
    <source>
        <dbReference type="PIRSR" id="PIRSR606689-2"/>
    </source>
</evidence>
<dbReference type="Proteomes" id="UP000887578">
    <property type="component" value="Unplaced"/>
</dbReference>
<dbReference type="Pfam" id="PF00025">
    <property type="entry name" value="Arf"/>
    <property type="match status" value="1"/>
</dbReference>
<dbReference type="Gene3D" id="3.40.50.300">
    <property type="entry name" value="P-loop containing nucleotide triphosphate hydrolases"/>
    <property type="match status" value="1"/>
</dbReference>
<accession>A0A914Q881</accession>
<dbReference type="GO" id="GO:0046872">
    <property type="term" value="F:metal ion binding"/>
    <property type="evidence" value="ECO:0007669"/>
    <property type="project" value="UniProtKB-KW"/>
</dbReference>
<comment type="subunit">
    <text evidence="4">Interacts with SYS1.</text>
</comment>
<keyword evidence="8" id="KW-1185">Reference proteome</keyword>